<dbReference type="Proteomes" id="UP000186756">
    <property type="component" value="Unassembled WGS sequence"/>
</dbReference>
<keyword evidence="4" id="KW-0540">Nuclease</keyword>
<name>A0A1H0PRN7_PSERE</name>
<gene>
    <name evidence="3" type="ORF">BVK86_11150</name>
    <name evidence="4" type="ORF">SAMN04490202_2800</name>
</gene>
<reference evidence="3" key="3">
    <citation type="submission" date="2017-01" db="EMBL/GenBank/DDBJ databases">
        <authorList>
            <person name="Mah S.A."/>
            <person name="Swanson W.J."/>
            <person name="Moy G.W."/>
            <person name="Vacquier V.D."/>
        </authorList>
    </citation>
    <scope>NUCLEOTIDE SEQUENCE [LARGE SCALE GENOMIC DNA]</scope>
    <source>
        <strain evidence="3">MT1</strain>
    </source>
</reference>
<evidence type="ECO:0000259" key="2">
    <source>
        <dbReference type="Pfam" id="PF08722"/>
    </source>
</evidence>
<dbReference type="EMBL" id="MSTQ01000005">
    <property type="protein sequence ID" value="OLU03828.1"/>
    <property type="molecule type" value="Genomic_DNA"/>
</dbReference>
<evidence type="ECO:0000313" key="6">
    <source>
        <dbReference type="Proteomes" id="UP000198549"/>
    </source>
</evidence>
<dbReference type="Pfam" id="PF08721">
    <property type="entry name" value="Tn7_Tnp_TnsA_C"/>
    <property type="match status" value="1"/>
</dbReference>
<proteinExistence type="predicted"/>
<keyword evidence="4" id="KW-0378">Hydrolase</keyword>
<feature type="domain" description="TnsA endonuclease C-terminal" evidence="1">
    <location>
        <begin position="143"/>
        <end position="215"/>
    </location>
</feature>
<dbReference type="Pfam" id="PF08722">
    <property type="entry name" value="Tn7_TnsA-like_N"/>
    <property type="match status" value="1"/>
</dbReference>
<organism evidence="4 6">
    <name type="scientific">Pseudomonas reinekei</name>
    <dbReference type="NCBI Taxonomy" id="395598"/>
    <lineage>
        <taxon>Bacteria</taxon>
        <taxon>Pseudomonadati</taxon>
        <taxon>Pseudomonadota</taxon>
        <taxon>Gammaproteobacteria</taxon>
        <taxon>Pseudomonadales</taxon>
        <taxon>Pseudomonadaceae</taxon>
        <taxon>Pseudomonas</taxon>
    </lineage>
</organism>
<evidence type="ECO:0000313" key="4">
    <source>
        <dbReference type="EMBL" id="SDP07654.1"/>
    </source>
</evidence>
<dbReference type="GO" id="GO:0004519">
    <property type="term" value="F:endonuclease activity"/>
    <property type="evidence" value="ECO:0007669"/>
    <property type="project" value="UniProtKB-KW"/>
</dbReference>
<dbReference type="InterPro" id="IPR014833">
    <property type="entry name" value="TnsA_N"/>
</dbReference>
<reference evidence="5" key="2">
    <citation type="submission" date="2017-01" db="EMBL/GenBank/DDBJ databases">
        <authorList>
            <person name="Poblete-Castro I."/>
        </authorList>
    </citation>
    <scope>NUCLEOTIDE SEQUENCE [LARGE SCALE GENOMIC DNA]</scope>
    <source>
        <strain evidence="5">DSM 18361 / CCUG 53116 / MT1</strain>
    </source>
</reference>
<accession>A0A1H0PRN7</accession>
<keyword evidence="5" id="KW-1185">Reference proteome</keyword>
<evidence type="ECO:0000313" key="3">
    <source>
        <dbReference type="EMBL" id="OLU03828.1"/>
    </source>
</evidence>
<keyword evidence="4" id="KW-0255">Endonuclease</keyword>
<feature type="domain" description="TnsA endonuclease N-terminal" evidence="2">
    <location>
        <begin position="54"/>
        <end position="140"/>
    </location>
</feature>
<reference evidence="4 6" key="1">
    <citation type="submission" date="2016-10" db="EMBL/GenBank/DDBJ databases">
        <authorList>
            <person name="de Groot N.N."/>
        </authorList>
    </citation>
    <scope>NUCLEOTIDE SEQUENCE [LARGE SCALE GENOMIC DNA]</scope>
    <source>
        <strain evidence="4 6">BS3776</strain>
    </source>
</reference>
<evidence type="ECO:0000259" key="1">
    <source>
        <dbReference type="Pfam" id="PF08721"/>
    </source>
</evidence>
<dbReference type="EMBL" id="LT629709">
    <property type="protein sequence ID" value="SDP07654.1"/>
    <property type="molecule type" value="Genomic_DNA"/>
</dbReference>
<sequence length="229" mass="27293">MDKNSCDIPRPRPTRAIKPTKRSMSGVFPFRSEEGIPYESMLERDFLARTAFSRDVEMIVSQPVKIDFAGRDGRPFQYTPDFLVYYRLGNRSFEQYPKPLLVEVKPEADWRANWRKWLPKWKAAWRYANEQGWSFHIHDESRIRDTAFANVQFLERYKRFHYPPENTAWILETVRQMGVVPFHYLLARHFGGIYQAEGIGHIWHLVATRQLDCDIRLPLNSFLELWIPE</sequence>
<dbReference type="Proteomes" id="UP000198549">
    <property type="component" value="Chromosome I"/>
</dbReference>
<protein>
    <submittedName>
        <fullName evidence="4">TnsA endonuclease C terminal</fullName>
    </submittedName>
    <submittedName>
        <fullName evidence="3">Transposase</fullName>
    </submittedName>
</protein>
<evidence type="ECO:0000313" key="5">
    <source>
        <dbReference type="Proteomes" id="UP000186756"/>
    </source>
</evidence>
<dbReference type="InterPro" id="IPR014832">
    <property type="entry name" value="TnsA_C"/>
</dbReference>
<dbReference type="AlphaFoldDB" id="A0A1H0PRN7"/>